<sequence>MNMENLNKDSKKRGEFFALVQENNVANDVTATLEEGDILIKNMNSEDSNNFSMDAMRLRGTDAMRFVGQILWSAIWRQILDRPYLEENFLKRTGLSPNLLSRIPPNGLVVERG</sequence>
<gene>
    <name evidence="1" type="ORF">CEXT_21171</name>
</gene>
<keyword evidence="2" id="KW-1185">Reference proteome</keyword>
<comment type="caution">
    <text evidence="1">The sequence shown here is derived from an EMBL/GenBank/DDBJ whole genome shotgun (WGS) entry which is preliminary data.</text>
</comment>
<organism evidence="1 2">
    <name type="scientific">Caerostris extrusa</name>
    <name type="common">Bark spider</name>
    <name type="synonym">Caerostris bankana</name>
    <dbReference type="NCBI Taxonomy" id="172846"/>
    <lineage>
        <taxon>Eukaryota</taxon>
        <taxon>Metazoa</taxon>
        <taxon>Ecdysozoa</taxon>
        <taxon>Arthropoda</taxon>
        <taxon>Chelicerata</taxon>
        <taxon>Arachnida</taxon>
        <taxon>Araneae</taxon>
        <taxon>Araneomorphae</taxon>
        <taxon>Entelegynae</taxon>
        <taxon>Araneoidea</taxon>
        <taxon>Araneidae</taxon>
        <taxon>Caerostris</taxon>
    </lineage>
</organism>
<reference evidence="1 2" key="1">
    <citation type="submission" date="2021-06" db="EMBL/GenBank/DDBJ databases">
        <title>Caerostris extrusa draft genome.</title>
        <authorList>
            <person name="Kono N."/>
            <person name="Arakawa K."/>
        </authorList>
    </citation>
    <scope>NUCLEOTIDE SEQUENCE [LARGE SCALE GENOMIC DNA]</scope>
</reference>
<evidence type="ECO:0000313" key="1">
    <source>
        <dbReference type="EMBL" id="GIY15661.1"/>
    </source>
</evidence>
<dbReference type="AlphaFoldDB" id="A0AAV4R3R2"/>
<dbReference type="Proteomes" id="UP001054945">
    <property type="component" value="Unassembled WGS sequence"/>
</dbReference>
<proteinExistence type="predicted"/>
<protein>
    <submittedName>
        <fullName evidence="1">Uncharacterized protein</fullName>
    </submittedName>
</protein>
<dbReference type="EMBL" id="BPLR01007260">
    <property type="protein sequence ID" value="GIY15661.1"/>
    <property type="molecule type" value="Genomic_DNA"/>
</dbReference>
<accession>A0AAV4R3R2</accession>
<name>A0AAV4R3R2_CAEEX</name>
<evidence type="ECO:0000313" key="2">
    <source>
        <dbReference type="Proteomes" id="UP001054945"/>
    </source>
</evidence>